<comment type="caution">
    <text evidence="3">The sequence shown here is derived from an EMBL/GenBank/DDBJ whole genome shotgun (WGS) entry which is preliminary data.</text>
</comment>
<dbReference type="AlphaFoldDB" id="A0A1W0E6X3"/>
<dbReference type="Proteomes" id="UP000192758">
    <property type="component" value="Unassembled WGS sequence"/>
</dbReference>
<evidence type="ECO:0000256" key="1">
    <source>
        <dbReference type="PROSITE-ProRule" id="PRU00723"/>
    </source>
</evidence>
<dbReference type="GO" id="GO:0008270">
    <property type="term" value="F:zinc ion binding"/>
    <property type="evidence" value="ECO:0007669"/>
    <property type="project" value="UniProtKB-KW"/>
</dbReference>
<dbReference type="VEuPathDB" id="MicrosporidiaDB:EHP00_1299"/>
<proteinExistence type="predicted"/>
<accession>A0A1W0E6X3</accession>
<dbReference type="EMBL" id="MNPJ01000015">
    <property type="protein sequence ID" value="OQS54942.1"/>
    <property type="molecule type" value="Genomic_DNA"/>
</dbReference>
<feature type="zinc finger region" description="C3H1-type" evidence="1">
    <location>
        <begin position="49"/>
        <end position="70"/>
    </location>
</feature>
<keyword evidence="4" id="KW-1185">Reference proteome</keyword>
<dbReference type="OrthoDB" id="411372at2759"/>
<name>A0A1W0E6X3_9MICR</name>
<dbReference type="Gene3D" id="4.10.1000.10">
    <property type="entry name" value="Zinc finger, CCCH-type"/>
    <property type="match status" value="1"/>
</dbReference>
<feature type="domain" description="C3H1-type" evidence="2">
    <location>
        <begin position="49"/>
        <end position="70"/>
    </location>
</feature>
<gene>
    <name evidence="3" type="ORF">EHP00_1299</name>
</gene>
<dbReference type="InterPro" id="IPR000571">
    <property type="entry name" value="Znf_CCCH"/>
</dbReference>
<keyword evidence="1" id="KW-0863">Zinc-finger</keyword>
<evidence type="ECO:0000313" key="3">
    <source>
        <dbReference type="EMBL" id="OQS54942.1"/>
    </source>
</evidence>
<dbReference type="PROSITE" id="PS50103">
    <property type="entry name" value="ZF_C3H1"/>
    <property type="match status" value="1"/>
</dbReference>
<evidence type="ECO:0000259" key="2">
    <source>
        <dbReference type="PROSITE" id="PS50103"/>
    </source>
</evidence>
<keyword evidence="1" id="KW-0479">Metal-binding</keyword>
<sequence>MLRKKNVACFFPIKYTQKYSSPNSFLSYGTYTSFDIVNTSNEKTHKDILCKYFLYGKCDRENCEFSHKLKDFSDEHILNMLNEHIEERVEIKQKNIRKPSFKNPLQNLL</sequence>
<evidence type="ECO:0000313" key="4">
    <source>
        <dbReference type="Proteomes" id="UP000192758"/>
    </source>
</evidence>
<organism evidence="3 4">
    <name type="scientific">Ecytonucleospora hepatopenaei</name>
    <dbReference type="NCBI Taxonomy" id="646526"/>
    <lineage>
        <taxon>Eukaryota</taxon>
        <taxon>Fungi</taxon>
        <taxon>Fungi incertae sedis</taxon>
        <taxon>Microsporidia</taxon>
        <taxon>Enterocytozoonidae</taxon>
        <taxon>Ecytonucleospora</taxon>
    </lineage>
</organism>
<protein>
    <recommendedName>
        <fullName evidence="2">C3H1-type domain-containing protein</fullName>
    </recommendedName>
</protein>
<keyword evidence="1" id="KW-0862">Zinc</keyword>
<reference evidence="3 4" key="1">
    <citation type="journal article" date="2017" name="Environ. Microbiol.">
        <title>Decay of the glycolytic pathway and adaptation to intranuclear parasitism within Enterocytozoonidae microsporidia.</title>
        <authorList>
            <person name="Wiredu Boakye D."/>
            <person name="Jaroenlak P."/>
            <person name="Prachumwat A."/>
            <person name="Williams T.A."/>
            <person name="Bateman K.S."/>
            <person name="Itsathitphaisarn O."/>
            <person name="Sritunyalucksana K."/>
            <person name="Paszkiewicz K.H."/>
            <person name="Moore K.A."/>
            <person name="Stentiford G.D."/>
            <person name="Williams B.A."/>
        </authorList>
    </citation>
    <scope>NUCLEOTIDE SEQUENCE [LARGE SCALE GENOMIC DNA]</scope>
    <source>
        <strain evidence="3 4">TH1</strain>
    </source>
</reference>